<comment type="caution">
    <text evidence="3">The sequence shown here is derived from an EMBL/GenBank/DDBJ whole genome shotgun (WGS) entry which is preliminary data.</text>
</comment>
<keyword evidence="2" id="KW-0812">Transmembrane</keyword>
<dbReference type="Proteomes" id="UP000626109">
    <property type="component" value="Unassembled WGS sequence"/>
</dbReference>
<gene>
    <name evidence="3" type="ORF">PGLA2088_LOCUS8946</name>
</gene>
<name>A0A813IK88_POLGL</name>
<evidence type="ECO:0000313" key="3">
    <source>
        <dbReference type="EMBL" id="CAE8651218.1"/>
    </source>
</evidence>
<feature type="region of interest" description="Disordered" evidence="1">
    <location>
        <begin position="170"/>
        <end position="218"/>
    </location>
</feature>
<evidence type="ECO:0000313" key="4">
    <source>
        <dbReference type="Proteomes" id="UP000626109"/>
    </source>
</evidence>
<evidence type="ECO:0000256" key="1">
    <source>
        <dbReference type="SAM" id="MobiDB-lite"/>
    </source>
</evidence>
<dbReference type="EMBL" id="CAJNNW010009737">
    <property type="protein sequence ID" value="CAE8651218.1"/>
    <property type="molecule type" value="Genomic_DNA"/>
</dbReference>
<dbReference type="AlphaFoldDB" id="A0A813IK88"/>
<feature type="non-terminal residue" evidence="3">
    <location>
        <position position="1"/>
    </location>
</feature>
<feature type="transmembrane region" description="Helical" evidence="2">
    <location>
        <begin position="109"/>
        <end position="128"/>
    </location>
</feature>
<proteinExistence type="predicted"/>
<feature type="transmembrane region" description="Helical" evidence="2">
    <location>
        <begin position="16"/>
        <end position="36"/>
    </location>
</feature>
<reference evidence="3" key="1">
    <citation type="submission" date="2021-02" db="EMBL/GenBank/DDBJ databases">
        <authorList>
            <person name="Dougan E. K."/>
            <person name="Rhodes N."/>
            <person name="Thang M."/>
            <person name="Chan C."/>
        </authorList>
    </citation>
    <scope>NUCLEOTIDE SEQUENCE</scope>
</reference>
<protein>
    <submittedName>
        <fullName evidence="3">Uncharacterized protein</fullName>
    </submittedName>
</protein>
<evidence type="ECO:0000256" key="2">
    <source>
        <dbReference type="SAM" id="Phobius"/>
    </source>
</evidence>
<keyword evidence="2" id="KW-0472">Membrane</keyword>
<accession>A0A813IK88</accession>
<feature type="transmembrane region" description="Helical" evidence="2">
    <location>
        <begin position="66"/>
        <end position="89"/>
    </location>
</feature>
<sequence length="283" mass="31061">AECAQSSPTEVYARQVFVGLFSLLLGSLPQIVFLALQTRQFVDRKRYRRLTSIQWQLRRWDLEDMVVIFMAAVYCAACYLYLILFLANISDVAERKWIIGVSTGVISDYMIKPIGLTIVLVAVALGVLSTRPYILEMATADVFFQSRSDVGGGAAKEIQEIQETIISLVESHQESDDSNSGTHAAPQVFGNQESEPPPPPAVPSPKRPEFAGPPLPGSIVEEGEGTIINILCVTGSKSVPSPSSMPREVERTLEIPAVPKCSHCASRLKYLKHQDLCPICGRL</sequence>
<organism evidence="3 4">
    <name type="scientific">Polarella glacialis</name>
    <name type="common">Dinoflagellate</name>
    <dbReference type="NCBI Taxonomy" id="89957"/>
    <lineage>
        <taxon>Eukaryota</taxon>
        <taxon>Sar</taxon>
        <taxon>Alveolata</taxon>
        <taxon>Dinophyceae</taxon>
        <taxon>Suessiales</taxon>
        <taxon>Suessiaceae</taxon>
        <taxon>Polarella</taxon>
    </lineage>
</organism>
<feature type="compositionally biased region" description="Pro residues" evidence="1">
    <location>
        <begin position="195"/>
        <end position="216"/>
    </location>
</feature>
<keyword evidence="2" id="KW-1133">Transmembrane helix</keyword>